<dbReference type="InterPro" id="IPR038488">
    <property type="entry name" value="Integrase_DNA-bd_sf"/>
</dbReference>
<keyword evidence="2" id="KW-0229">DNA integration</keyword>
<proteinExistence type="inferred from homology"/>
<dbReference type="Proteomes" id="UP000280073">
    <property type="component" value="Unassembled WGS sequence"/>
</dbReference>
<evidence type="ECO:0000256" key="1">
    <source>
        <dbReference type="ARBA" id="ARBA00008857"/>
    </source>
</evidence>
<name>A0A429LVQ9_ACIBA</name>
<comment type="similarity">
    <text evidence="1">Belongs to the 'phage' integrase family.</text>
</comment>
<sequence>DYSRPYTKKRNTIGFGSYPEVSLADARSKRDEARTLLAQNIDPQVERKRVEQEHINSEKNTFAAVAAEWES</sequence>
<dbReference type="InterPro" id="IPR025166">
    <property type="entry name" value="Integrase_DNA_bind_dom"/>
</dbReference>
<dbReference type="PANTHER" id="PTHR30629:SF6">
    <property type="entry name" value="PROPHAGE INTEGRASE INTA-RELATED"/>
    <property type="match status" value="1"/>
</dbReference>
<dbReference type="EMBL" id="RFDI01002908">
    <property type="protein sequence ID" value="RSR07081.1"/>
    <property type="molecule type" value="Genomic_DNA"/>
</dbReference>
<evidence type="ECO:0000256" key="2">
    <source>
        <dbReference type="ARBA" id="ARBA00022908"/>
    </source>
</evidence>
<dbReference type="Pfam" id="PF13356">
    <property type="entry name" value="Arm-DNA-bind_3"/>
    <property type="match status" value="1"/>
</dbReference>
<dbReference type="GO" id="GO:0015074">
    <property type="term" value="P:DNA integration"/>
    <property type="evidence" value="ECO:0007669"/>
    <property type="project" value="UniProtKB-KW"/>
</dbReference>
<evidence type="ECO:0000259" key="3">
    <source>
        <dbReference type="Pfam" id="PF13356"/>
    </source>
</evidence>
<reference evidence="4 5" key="1">
    <citation type="submission" date="2018-10" db="EMBL/GenBank/DDBJ databases">
        <title>GWAS and RNA-Seq identify cryptic mechanisms of antimicrobial resistance in Acinetobacter baumannii.</title>
        <authorList>
            <person name="Sahl J.W."/>
        </authorList>
    </citation>
    <scope>NUCLEOTIDE SEQUENCE [LARGE SCALE GENOMIC DNA]</scope>
    <source>
        <strain evidence="4 5">TG28175</strain>
    </source>
</reference>
<organism evidence="4 5">
    <name type="scientific">Acinetobacter baumannii</name>
    <dbReference type="NCBI Taxonomy" id="470"/>
    <lineage>
        <taxon>Bacteria</taxon>
        <taxon>Pseudomonadati</taxon>
        <taxon>Pseudomonadota</taxon>
        <taxon>Gammaproteobacteria</taxon>
        <taxon>Moraxellales</taxon>
        <taxon>Moraxellaceae</taxon>
        <taxon>Acinetobacter</taxon>
        <taxon>Acinetobacter calcoaceticus/baumannii complex</taxon>
    </lineage>
</organism>
<gene>
    <name evidence="4" type="ORF">EA686_30635</name>
</gene>
<dbReference type="PANTHER" id="PTHR30629">
    <property type="entry name" value="PROPHAGE INTEGRASE"/>
    <property type="match status" value="1"/>
</dbReference>
<evidence type="ECO:0000313" key="4">
    <source>
        <dbReference type="EMBL" id="RSR07081.1"/>
    </source>
</evidence>
<dbReference type="AlphaFoldDB" id="A0A429LVQ9"/>
<comment type="caution">
    <text evidence="4">The sequence shown here is derived from an EMBL/GenBank/DDBJ whole genome shotgun (WGS) entry which is preliminary data.</text>
</comment>
<accession>A0A429LVQ9</accession>
<protein>
    <submittedName>
        <fullName evidence="4">DUF4102 domain-containing protein</fullName>
    </submittedName>
</protein>
<dbReference type="InterPro" id="IPR050808">
    <property type="entry name" value="Phage_Integrase"/>
</dbReference>
<evidence type="ECO:0000313" key="5">
    <source>
        <dbReference type="Proteomes" id="UP000280073"/>
    </source>
</evidence>
<feature type="non-terminal residue" evidence="4">
    <location>
        <position position="71"/>
    </location>
</feature>
<feature type="non-terminal residue" evidence="4">
    <location>
        <position position="1"/>
    </location>
</feature>
<feature type="domain" description="Integrase DNA-binding" evidence="3">
    <location>
        <begin position="7"/>
        <end position="49"/>
    </location>
</feature>
<dbReference type="Gene3D" id="3.30.160.390">
    <property type="entry name" value="Integrase, DNA-binding domain"/>
    <property type="match status" value="1"/>
</dbReference>